<dbReference type="InterPro" id="IPR011008">
    <property type="entry name" value="Dimeric_a/b-barrel"/>
</dbReference>
<dbReference type="Gene3D" id="3.30.70.100">
    <property type="match status" value="1"/>
</dbReference>
<dbReference type="Pfam" id="PF03992">
    <property type="entry name" value="ABM"/>
    <property type="match status" value="1"/>
</dbReference>
<dbReference type="OrthoDB" id="4126315at2759"/>
<evidence type="ECO:0000313" key="3">
    <source>
        <dbReference type="Proteomes" id="UP000660729"/>
    </source>
</evidence>
<feature type="domain" description="ABM" evidence="1">
    <location>
        <begin position="13"/>
        <end position="85"/>
    </location>
</feature>
<comment type="caution">
    <text evidence="2">The sequence shown here is derived from an EMBL/GenBank/DDBJ whole genome shotgun (WGS) entry which is preliminary data.</text>
</comment>
<name>A0A8H6RVR0_9PEZI</name>
<keyword evidence="3" id="KW-1185">Reference proteome</keyword>
<proteinExistence type="predicted"/>
<evidence type="ECO:0000313" key="2">
    <source>
        <dbReference type="EMBL" id="KAF7198109.1"/>
    </source>
</evidence>
<dbReference type="EMBL" id="JABCIY010000003">
    <property type="protein sequence ID" value="KAF7198109.1"/>
    <property type="molecule type" value="Genomic_DNA"/>
</dbReference>
<dbReference type="SUPFAM" id="SSF54909">
    <property type="entry name" value="Dimeric alpha+beta barrel"/>
    <property type="match status" value="1"/>
</dbReference>
<dbReference type="Proteomes" id="UP000660729">
    <property type="component" value="Unassembled WGS sequence"/>
</dbReference>
<accession>A0A8H6RVR0</accession>
<reference evidence="2" key="1">
    <citation type="submission" date="2020-04" db="EMBL/GenBank/DDBJ databases">
        <title>Draft genome resource of the tomato pathogen Pseudocercospora fuligena.</title>
        <authorList>
            <person name="Zaccaron A."/>
        </authorList>
    </citation>
    <scope>NUCLEOTIDE SEQUENCE</scope>
    <source>
        <strain evidence="2">PF001</strain>
    </source>
</reference>
<gene>
    <name evidence="2" type="ORF">HII31_00465</name>
</gene>
<organism evidence="2 3">
    <name type="scientific">Pseudocercospora fuligena</name>
    <dbReference type="NCBI Taxonomy" id="685502"/>
    <lineage>
        <taxon>Eukaryota</taxon>
        <taxon>Fungi</taxon>
        <taxon>Dikarya</taxon>
        <taxon>Ascomycota</taxon>
        <taxon>Pezizomycotina</taxon>
        <taxon>Dothideomycetes</taxon>
        <taxon>Dothideomycetidae</taxon>
        <taxon>Mycosphaerellales</taxon>
        <taxon>Mycosphaerellaceae</taxon>
        <taxon>Pseudocercospora</taxon>
    </lineage>
</organism>
<dbReference type="AlphaFoldDB" id="A0A8H6RVR0"/>
<dbReference type="InterPro" id="IPR007138">
    <property type="entry name" value="ABM_dom"/>
</dbReference>
<evidence type="ECO:0000259" key="1">
    <source>
        <dbReference type="Pfam" id="PF03992"/>
    </source>
</evidence>
<sequence length="120" mass="13866">MSLDFEVPQLSSFSLHVTVFIKPEDVDKFLAAFKPAFDETVATPECVYFEVFQDPENPGTLSWVENWNASAEWFIKTHLAKDYYKPYLEATLPMMIKEREFKILKRMGPGLVASKPENLQ</sequence>
<protein>
    <recommendedName>
        <fullName evidence="1">ABM domain-containing protein</fullName>
    </recommendedName>
</protein>